<dbReference type="PANTHER" id="PTHR12896:SF1">
    <property type="entry name" value="ELONGATOR COMPLEX PROTEIN 4"/>
    <property type="match status" value="1"/>
</dbReference>
<evidence type="ECO:0000256" key="4">
    <source>
        <dbReference type="ARBA" id="ARBA00007573"/>
    </source>
</evidence>
<dbReference type="Gene3D" id="3.30.830.10">
    <property type="entry name" value="Metalloenzyme, LuxS/M16 peptidase-like"/>
    <property type="match status" value="1"/>
</dbReference>
<keyword evidence="10" id="KW-1185">Reference proteome</keyword>
<sequence>MEKMNMKAAALLCIGFGSFSDPPEAQGLAHFLGSQGKPEFKTIATAMATTKIRRSSFSRNLSTTAPSLGPGLMCGPNGTVFLSSGMHDLDKVLGGGFPLESLVMVMEDAEAPHHMFLLRNFLAQGLVHGQPLLYASPARDPRRFLGTLLSLAVSKDDKSREPDPNKEKGMIIAWQYKKYFSENQLTFDGQRVTYLKNALFLISVHVIFFSKVQVFSLYVNMVQMENGHNMNYSRSGICLTTIRSLKSMHMADTLLLVKAIQDEDKKLALLLTSHQDMVGFLNVHKVARINTHVLKH</sequence>
<dbReference type="Pfam" id="PF05625">
    <property type="entry name" value="PAXNEB"/>
    <property type="match status" value="1"/>
</dbReference>
<evidence type="ECO:0000256" key="7">
    <source>
        <dbReference type="ARBA" id="ARBA00022694"/>
    </source>
</evidence>
<dbReference type="GO" id="GO:0005737">
    <property type="term" value="C:cytoplasm"/>
    <property type="evidence" value="ECO:0007669"/>
    <property type="project" value="UniProtKB-SubCell"/>
</dbReference>
<dbReference type="InterPro" id="IPR027417">
    <property type="entry name" value="P-loop_NTPase"/>
</dbReference>
<keyword evidence="8" id="KW-0539">Nucleus</keyword>
<comment type="caution">
    <text evidence="9">The sequence shown here is derived from an EMBL/GenBank/DDBJ whole genome shotgun (WGS) entry which is preliminary data.</text>
</comment>
<gene>
    <name evidence="9" type="ORF">F3Y22_tig00116961pilonHSYRG00071</name>
</gene>
<evidence type="ECO:0000256" key="6">
    <source>
        <dbReference type="ARBA" id="ARBA00022490"/>
    </source>
</evidence>
<evidence type="ECO:0000256" key="5">
    <source>
        <dbReference type="ARBA" id="ARBA00020265"/>
    </source>
</evidence>
<dbReference type="GO" id="GO:0002098">
    <property type="term" value="P:tRNA wobble uridine modification"/>
    <property type="evidence" value="ECO:0007669"/>
    <property type="project" value="InterPro"/>
</dbReference>
<reference evidence="9" key="1">
    <citation type="submission" date="2019-09" db="EMBL/GenBank/DDBJ databases">
        <title>Draft genome information of white flower Hibiscus syriacus.</title>
        <authorList>
            <person name="Kim Y.-M."/>
        </authorList>
    </citation>
    <scope>NUCLEOTIDE SEQUENCE [LARGE SCALE GENOMIC DNA]</scope>
    <source>
        <strain evidence="9">YM2019G1</strain>
    </source>
</reference>
<organism evidence="9 10">
    <name type="scientific">Hibiscus syriacus</name>
    <name type="common">Rose of Sharon</name>
    <dbReference type="NCBI Taxonomy" id="106335"/>
    <lineage>
        <taxon>Eukaryota</taxon>
        <taxon>Viridiplantae</taxon>
        <taxon>Streptophyta</taxon>
        <taxon>Embryophyta</taxon>
        <taxon>Tracheophyta</taxon>
        <taxon>Spermatophyta</taxon>
        <taxon>Magnoliopsida</taxon>
        <taxon>eudicotyledons</taxon>
        <taxon>Gunneridae</taxon>
        <taxon>Pentapetalae</taxon>
        <taxon>rosids</taxon>
        <taxon>malvids</taxon>
        <taxon>Malvales</taxon>
        <taxon>Malvaceae</taxon>
        <taxon>Malvoideae</taxon>
        <taxon>Hibiscus</taxon>
    </lineage>
</organism>
<keyword evidence="6" id="KW-0963">Cytoplasm</keyword>
<comment type="pathway">
    <text evidence="3">tRNA modification; 5-methoxycarbonylmethyl-2-thiouridine-tRNA biosynthesis.</text>
</comment>
<protein>
    <recommendedName>
        <fullName evidence="5">Elongator complex protein 4</fullName>
    </recommendedName>
</protein>
<dbReference type="GO" id="GO:0033588">
    <property type="term" value="C:elongator holoenzyme complex"/>
    <property type="evidence" value="ECO:0007669"/>
    <property type="project" value="InterPro"/>
</dbReference>
<evidence type="ECO:0000256" key="8">
    <source>
        <dbReference type="ARBA" id="ARBA00023242"/>
    </source>
</evidence>
<name>A0A6A2WWZ3_HIBSY</name>
<evidence type="ECO:0000313" key="9">
    <source>
        <dbReference type="EMBL" id="KAE8659910.1"/>
    </source>
</evidence>
<keyword evidence="7" id="KW-0819">tRNA processing</keyword>
<proteinExistence type="inferred from homology"/>
<comment type="similarity">
    <text evidence="4">Belongs to the ELP4 family.</text>
</comment>
<dbReference type="EMBL" id="VEPZ02001736">
    <property type="protein sequence ID" value="KAE8659910.1"/>
    <property type="molecule type" value="Genomic_DNA"/>
</dbReference>
<dbReference type="InterPro" id="IPR008728">
    <property type="entry name" value="Elongator_complex_protein_4"/>
</dbReference>
<dbReference type="AlphaFoldDB" id="A0A6A2WWZ3"/>
<dbReference type="UniPathway" id="UPA00988"/>
<evidence type="ECO:0000256" key="3">
    <source>
        <dbReference type="ARBA" id="ARBA00005043"/>
    </source>
</evidence>
<comment type="subcellular location">
    <subcellularLocation>
        <location evidence="2">Cytoplasm</location>
    </subcellularLocation>
    <subcellularLocation>
        <location evidence="1">Nucleus</location>
    </subcellularLocation>
</comment>
<dbReference type="PANTHER" id="PTHR12896">
    <property type="entry name" value="PAX6 NEIGHBOR PROTEIN PAXNEB"/>
    <property type="match status" value="1"/>
</dbReference>
<evidence type="ECO:0000313" key="10">
    <source>
        <dbReference type="Proteomes" id="UP000436088"/>
    </source>
</evidence>
<evidence type="ECO:0000256" key="2">
    <source>
        <dbReference type="ARBA" id="ARBA00004496"/>
    </source>
</evidence>
<dbReference type="Gene3D" id="3.40.50.300">
    <property type="entry name" value="P-loop containing nucleotide triphosphate hydrolases"/>
    <property type="match status" value="1"/>
</dbReference>
<dbReference type="Proteomes" id="UP000436088">
    <property type="component" value="Unassembled WGS sequence"/>
</dbReference>
<accession>A0A6A2WWZ3</accession>
<dbReference type="GO" id="GO:0008023">
    <property type="term" value="C:transcription elongation factor complex"/>
    <property type="evidence" value="ECO:0007669"/>
    <property type="project" value="TreeGrafter"/>
</dbReference>
<evidence type="ECO:0000256" key="1">
    <source>
        <dbReference type="ARBA" id="ARBA00004123"/>
    </source>
</evidence>